<accession>A0A5B7EQ70</accession>
<evidence type="ECO:0000313" key="3">
    <source>
        <dbReference type="Proteomes" id="UP000324222"/>
    </source>
</evidence>
<sequence length="79" mass="8661">MVELKDEDHQPDEEMSVPPLENNLNERRKCLIEASFLPLPLVSATNPRYLALPSPFRANHGGSMSFRVSQGGGASSSHV</sequence>
<evidence type="ECO:0000256" key="1">
    <source>
        <dbReference type="SAM" id="MobiDB-lite"/>
    </source>
</evidence>
<keyword evidence="3" id="KW-1185">Reference proteome</keyword>
<dbReference type="AlphaFoldDB" id="A0A5B7EQ70"/>
<dbReference type="Proteomes" id="UP000324222">
    <property type="component" value="Unassembled WGS sequence"/>
</dbReference>
<evidence type="ECO:0000313" key="2">
    <source>
        <dbReference type="EMBL" id="MPC35376.1"/>
    </source>
</evidence>
<proteinExistence type="predicted"/>
<protein>
    <submittedName>
        <fullName evidence="2">Uncharacterized protein</fullName>
    </submittedName>
</protein>
<feature type="region of interest" description="Disordered" evidence="1">
    <location>
        <begin position="1"/>
        <end position="21"/>
    </location>
</feature>
<gene>
    <name evidence="2" type="ORF">E2C01_028798</name>
</gene>
<comment type="caution">
    <text evidence="2">The sequence shown here is derived from an EMBL/GenBank/DDBJ whole genome shotgun (WGS) entry which is preliminary data.</text>
</comment>
<reference evidence="2 3" key="1">
    <citation type="submission" date="2019-05" db="EMBL/GenBank/DDBJ databases">
        <title>Another draft genome of Portunus trituberculatus and its Hox gene families provides insights of decapod evolution.</title>
        <authorList>
            <person name="Jeong J.-H."/>
            <person name="Song I."/>
            <person name="Kim S."/>
            <person name="Choi T."/>
            <person name="Kim D."/>
            <person name="Ryu S."/>
            <person name="Kim W."/>
        </authorList>
    </citation>
    <scope>NUCLEOTIDE SEQUENCE [LARGE SCALE GENOMIC DNA]</scope>
    <source>
        <tissue evidence="2">Muscle</tissue>
    </source>
</reference>
<name>A0A5B7EQ70_PORTR</name>
<dbReference type="EMBL" id="VSRR010003262">
    <property type="protein sequence ID" value="MPC35376.1"/>
    <property type="molecule type" value="Genomic_DNA"/>
</dbReference>
<organism evidence="2 3">
    <name type="scientific">Portunus trituberculatus</name>
    <name type="common">Swimming crab</name>
    <name type="synonym">Neptunus trituberculatus</name>
    <dbReference type="NCBI Taxonomy" id="210409"/>
    <lineage>
        <taxon>Eukaryota</taxon>
        <taxon>Metazoa</taxon>
        <taxon>Ecdysozoa</taxon>
        <taxon>Arthropoda</taxon>
        <taxon>Crustacea</taxon>
        <taxon>Multicrustacea</taxon>
        <taxon>Malacostraca</taxon>
        <taxon>Eumalacostraca</taxon>
        <taxon>Eucarida</taxon>
        <taxon>Decapoda</taxon>
        <taxon>Pleocyemata</taxon>
        <taxon>Brachyura</taxon>
        <taxon>Eubrachyura</taxon>
        <taxon>Portunoidea</taxon>
        <taxon>Portunidae</taxon>
        <taxon>Portuninae</taxon>
        <taxon>Portunus</taxon>
    </lineage>
</organism>